<evidence type="ECO:0000313" key="13">
    <source>
        <dbReference type="EMBL" id="CAK8697370.1"/>
    </source>
</evidence>
<accession>A0ABP0H051</accession>
<keyword evidence="8" id="KW-1015">Disulfide bond</keyword>
<dbReference type="SUPFAM" id="SSF48726">
    <property type="entry name" value="Immunoglobulin"/>
    <property type="match status" value="1"/>
</dbReference>
<evidence type="ECO:0000256" key="11">
    <source>
        <dbReference type="SAM" id="SignalP"/>
    </source>
</evidence>
<dbReference type="SUPFAM" id="SSF52058">
    <property type="entry name" value="L domain-like"/>
    <property type="match status" value="1"/>
</dbReference>
<feature type="region of interest" description="Disordered" evidence="9">
    <location>
        <begin position="555"/>
        <end position="577"/>
    </location>
</feature>
<evidence type="ECO:0000256" key="6">
    <source>
        <dbReference type="ARBA" id="ARBA00022989"/>
    </source>
</evidence>
<evidence type="ECO:0000256" key="2">
    <source>
        <dbReference type="ARBA" id="ARBA00022614"/>
    </source>
</evidence>
<dbReference type="PANTHER" id="PTHR24369:SF210">
    <property type="entry name" value="CHAOPTIN-RELATED"/>
    <property type="match status" value="1"/>
</dbReference>
<keyword evidence="6 10" id="KW-1133">Transmembrane helix</keyword>
<evidence type="ECO:0000256" key="1">
    <source>
        <dbReference type="ARBA" id="ARBA00004167"/>
    </source>
</evidence>
<dbReference type="Gene3D" id="3.80.10.10">
    <property type="entry name" value="Ribonuclease Inhibitor"/>
    <property type="match status" value="2"/>
</dbReference>
<dbReference type="InterPro" id="IPR007110">
    <property type="entry name" value="Ig-like_dom"/>
</dbReference>
<dbReference type="PROSITE" id="PS51450">
    <property type="entry name" value="LRR"/>
    <property type="match status" value="2"/>
</dbReference>
<evidence type="ECO:0000256" key="8">
    <source>
        <dbReference type="ARBA" id="ARBA00023157"/>
    </source>
</evidence>
<dbReference type="InterPro" id="IPR003591">
    <property type="entry name" value="Leu-rich_rpt_typical-subtyp"/>
</dbReference>
<reference evidence="13 14" key="1">
    <citation type="submission" date="2024-02" db="EMBL/GenBank/DDBJ databases">
        <authorList>
            <person name="Daric V."/>
            <person name="Darras S."/>
        </authorList>
    </citation>
    <scope>NUCLEOTIDE SEQUENCE [LARGE SCALE GENOMIC DNA]</scope>
</reference>
<sequence>MKIYWFLVAFGICLFYQCSRAEDRICPKPCVCSYTPKYEHFVFCDWDTEKNQSQVNRNGKTINATEWLVSSILADLPGDTTHLQLRNFNVAAFKGKMKPFPKLINITLVNPNMQHVPMHFLAQFKNLKYLNLSGNDIREVYFSAFANLTSLTKLDLSGNEITEAYFEQYSLIHLTHLHISNNQINSITDISNLHALEFLDLSQNPVDFVKAKLSTLGNLKTLILRGVQTVSNVHQHSCGLNTGCQILPRRLNVIDLGGSSLYKVPSCNGLLAGLHNLTHLYMEGNEISIIDENTFQSYCFANLKLISLANNSLVQISEHSLLKLNYLTTLVVTNNYLQHIPVNLLQKLSSNGAIDHNKIVLHSNPWSCDCFQKEVHQWLQEADRNVPVKCYFPESLRGQYLENLSVTQLECSEVWLHEPYNTTANEYNDGYVSCHTSGTPKPLVMWFTPSGEEISLGALLNDDALRIRYSLSAYGEVLTVRDVRLDKTGLYRCVANNTISTANQTTAMGVILSNTSTIIYVVIACVSFMVAIVLNSVNMCMYMYEHYKARRQLKKKLHQQEEEEKENPPIRSRSKTLDESMASLNANRHYGRYDFTCQQLFLDSVVKGAYTVKKTLYDARHSEFSLNMWEYAANLRDRLHIEMPSMPSGVQLPSISMPSISIPSISMPTISMPSIPTMQDINTNIEKLGTSVMHRSHNLASSVGSVFTLKRWMWQNPSDTESRNSDEQLAGDAGFTEVLVDVHKSSNTINSSEGGSTSKLDHNVLTNNRDEKFEENKPYNFSKTTSLPYYMFRKPIVTARVQKHKTMATTKMDKPEKTVRFGTEGFSPHNLPHLLEHCEVKIVQQPIISENPALHTISAVVEGCVHSYETSV</sequence>
<dbReference type="Proteomes" id="UP001642483">
    <property type="component" value="Unassembled WGS sequence"/>
</dbReference>
<organism evidence="13 14">
    <name type="scientific">Clavelina lepadiformis</name>
    <name type="common">Light-bulb sea squirt</name>
    <name type="synonym">Ascidia lepadiformis</name>
    <dbReference type="NCBI Taxonomy" id="159417"/>
    <lineage>
        <taxon>Eukaryota</taxon>
        <taxon>Metazoa</taxon>
        <taxon>Chordata</taxon>
        <taxon>Tunicata</taxon>
        <taxon>Ascidiacea</taxon>
        <taxon>Aplousobranchia</taxon>
        <taxon>Clavelinidae</taxon>
        <taxon>Clavelina</taxon>
    </lineage>
</organism>
<evidence type="ECO:0000256" key="3">
    <source>
        <dbReference type="ARBA" id="ARBA00022692"/>
    </source>
</evidence>
<feature type="signal peptide" evidence="11">
    <location>
        <begin position="1"/>
        <end position="21"/>
    </location>
</feature>
<dbReference type="Pfam" id="PF12799">
    <property type="entry name" value="LRR_4"/>
    <property type="match status" value="1"/>
</dbReference>
<evidence type="ECO:0000313" key="14">
    <source>
        <dbReference type="Proteomes" id="UP001642483"/>
    </source>
</evidence>
<name>A0ABP0H051_CLALP</name>
<evidence type="ECO:0000256" key="7">
    <source>
        <dbReference type="ARBA" id="ARBA00023136"/>
    </source>
</evidence>
<dbReference type="Pfam" id="PF13855">
    <property type="entry name" value="LRR_8"/>
    <property type="match status" value="1"/>
</dbReference>
<dbReference type="CDD" id="cd00096">
    <property type="entry name" value="Ig"/>
    <property type="match status" value="1"/>
</dbReference>
<keyword evidence="2" id="KW-0433">Leucine-rich repeat</keyword>
<comment type="caution">
    <text evidence="13">The sequence shown here is derived from an EMBL/GenBank/DDBJ whole genome shotgun (WGS) entry which is preliminary data.</text>
</comment>
<dbReference type="PANTHER" id="PTHR24369">
    <property type="entry name" value="ANTIGEN BSP, PUTATIVE-RELATED"/>
    <property type="match status" value="1"/>
</dbReference>
<dbReference type="InterPro" id="IPR032675">
    <property type="entry name" value="LRR_dom_sf"/>
</dbReference>
<dbReference type="EMBL" id="CAWYQH010000163">
    <property type="protein sequence ID" value="CAK8697370.1"/>
    <property type="molecule type" value="Genomic_DNA"/>
</dbReference>
<feature type="chain" id="PRO_5045083192" description="Ig-like domain-containing protein" evidence="11">
    <location>
        <begin position="22"/>
        <end position="872"/>
    </location>
</feature>
<keyword evidence="7 10" id="KW-0472">Membrane</keyword>
<evidence type="ECO:0000256" key="5">
    <source>
        <dbReference type="ARBA" id="ARBA00022737"/>
    </source>
</evidence>
<dbReference type="PROSITE" id="PS50835">
    <property type="entry name" value="IG_LIKE"/>
    <property type="match status" value="1"/>
</dbReference>
<keyword evidence="3 10" id="KW-0812">Transmembrane</keyword>
<dbReference type="InterPro" id="IPR001611">
    <property type="entry name" value="Leu-rich_rpt"/>
</dbReference>
<dbReference type="Pfam" id="PF07679">
    <property type="entry name" value="I-set"/>
    <property type="match status" value="1"/>
</dbReference>
<feature type="domain" description="Ig-like" evidence="12">
    <location>
        <begin position="432"/>
        <end position="509"/>
    </location>
</feature>
<feature type="transmembrane region" description="Helical" evidence="10">
    <location>
        <begin position="518"/>
        <end position="544"/>
    </location>
</feature>
<evidence type="ECO:0000256" key="10">
    <source>
        <dbReference type="SAM" id="Phobius"/>
    </source>
</evidence>
<gene>
    <name evidence="13" type="ORF">CVLEPA_LOCUS30612</name>
</gene>
<evidence type="ECO:0000259" key="12">
    <source>
        <dbReference type="PROSITE" id="PS50835"/>
    </source>
</evidence>
<dbReference type="InterPro" id="IPR036179">
    <property type="entry name" value="Ig-like_dom_sf"/>
</dbReference>
<dbReference type="InterPro" id="IPR050541">
    <property type="entry name" value="LRR_TM_domain-containing"/>
</dbReference>
<keyword evidence="4 11" id="KW-0732">Signal</keyword>
<keyword evidence="5" id="KW-0677">Repeat</keyword>
<dbReference type="InterPro" id="IPR013098">
    <property type="entry name" value="Ig_I-set"/>
</dbReference>
<protein>
    <recommendedName>
        <fullName evidence="12">Ig-like domain-containing protein</fullName>
    </recommendedName>
</protein>
<evidence type="ECO:0000256" key="4">
    <source>
        <dbReference type="ARBA" id="ARBA00022729"/>
    </source>
</evidence>
<dbReference type="SMART" id="SM00369">
    <property type="entry name" value="LRR_TYP"/>
    <property type="match status" value="7"/>
</dbReference>
<evidence type="ECO:0000256" key="9">
    <source>
        <dbReference type="SAM" id="MobiDB-lite"/>
    </source>
</evidence>
<comment type="subcellular location">
    <subcellularLocation>
        <location evidence="1">Membrane</location>
        <topology evidence="1">Single-pass membrane protein</topology>
    </subcellularLocation>
</comment>
<dbReference type="InterPro" id="IPR013783">
    <property type="entry name" value="Ig-like_fold"/>
</dbReference>
<dbReference type="Gene3D" id="2.60.40.10">
    <property type="entry name" value="Immunoglobulins"/>
    <property type="match status" value="1"/>
</dbReference>
<keyword evidence="14" id="KW-1185">Reference proteome</keyword>
<proteinExistence type="predicted"/>
<dbReference type="SMART" id="SM00365">
    <property type="entry name" value="LRR_SD22"/>
    <property type="match status" value="5"/>
</dbReference>
<dbReference type="InterPro" id="IPR025875">
    <property type="entry name" value="Leu-rich_rpt_4"/>
</dbReference>